<comment type="caution">
    <text evidence="2">The sequence shown here is derived from an EMBL/GenBank/DDBJ whole genome shotgun (WGS) entry which is preliminary data.</text>
</comment>
<dbReference type="AlphaFoldDB" id="A0AAP0K696"/>
<accession>A0AAP0K696</accession>
<dbReference type="PANTHER" id="PTHR34222:SF99">
    <property type="entry name" value="PROTEIN, PUTATIVE-RELATED"/>
    <property type="match status" value="1"/>
</dbReference>
<organism evidence="2 3">
    <name type="scientific">Stephania japonica</name>
    <dbReference type="NCBI Taxonomy" id="461633"/>
    <lineage>
        <taxon>Eukaryota</taxon>
        <taxon>Viridiplantae</taxon>
        <taxon>Streptophyta</taxon>
        <taxon>Embryophyta</taxon>
        <taxon>Tracheophyta</taxon>
        <taxon>Spermatophyta</taxon>
        <taxon>Magnoliopsida</taxon>
        <taxon>Ranunculales</taxon>
        <taxon>Menispermaceae</taxon>
        <taxon>Menispermoideae</taxon>
        <taxon>Cissampelideae</taxon>
        <taxon>Stephania</taxon>
    </lineage>
</organism>
<gene>
    <name evidence="2" type="ORF">Sjap_006594</name>
</gene>
<feature type="compositionally biased region" description="Polar residues" evidence="1">
    <location>
        <begin position="66"/>
        <end position="79"/>
    </location>
</feature>
<name>A0AAP0K696_9MAGN</name>
<evidence type="ECO:0000313" key="3">
    <source>
        <dbReference type="Proteomes" id="UP001417504"/>
    </source>
</evidence>
<dbReference type="PANTHER" id="PTHR34222">
    <property type="entry name" value="GAG_PRE-INTEGRS DOMAIN-CONTAINING PROTEIN"/>
    <property type="match status" value="1"/>
</dbReference>
<proteinExistence type="predicted"/>
<protein>
    <submittedName>
        <fullName evidence="2">Uncharacterized protein</fullName>
    </submittedName>
</protein>
<dbReference type="EMBL" id="JBBNAE010000002">
    <property type="protein sequence ID" value="KAK9146691.1"/>
    <property type="molecule type" value="Genomic_DNA"/>
</dbReference>
<evidence type="ECO:0000256" key="1">
    <source>
        <dbReference type="SAM" id="MobiDB-lite"/>
    </source>
</evidence>
<reference evidence="2 3" key="1">
    <citation type="submission" date="2024-01" db="EMBL/GenBank/DDBJ databases">
        <title>Genome assemblies of Stephania.</title>
        <authorList>
            <person name="Yang L."/>
        </authorList>
    </citation>
    <scope>NUCLEOTIDE SEQUENCE [LARGE SCALE GENOMIC DNA]</scope>
    <source>
        <strain evidence="2">QJT</strain>
        <tissue evidence="2">Leaf</tissue>
    </source>
</reference>
<sequence>MEYIMSFLMGLNDSYSHARGQILLVDPLPSINRVFSLVSQEHQRNMSSSSSLTMFVKNGGSRHGKSSANSDSNNGNKFPSKNRPFFAHTAIFMGTQLKNATRSMATRLVLDKERRVIHLLQQHQLARFLHLAIIVMMNLA</sequence>
<keyword evidence="3" id="KW-1185">Reference proteome</keyword>
<dbReference type="Proteomes" id="UP001417504">
    <property type="component" value="Unassembled WGS sequence"/>
</dbReference>
<feature type="region of interest" description="Disordered" evidence="1">
    <location>
        <begin position="48"/>
        <end position="79"/>
    </location>
</feature>
<evidence type="ECO:0000313" key="2">
    <source>
        <dbReference type="EMBL" id="KAK9146691.1"/>
    </source>
</evidence>